<keyword evidence="2" id="KW-1185">Reference proteome</keyword>
<name>A0A8S0PSN8_OLEEU</name>
<dbReference type="Proteomes" id="UP000594638">
    <property type="component" value="Unassembled WGS sequence"/>
</dbReference>
<dbReference type="GO" id="GO:0003924">
    <property type="term" value="F:GTPase activity"/>
    <property type="evidence" value="ECO:0007669"/>
    <property type="project" value="InterPro"/>
</dbReference>
<protein>
    <submittedName>
        <fullName evidence="1">Ras-related RABA6a-like</fullName>
    </submittedName>
</protein>
<evidence type="ECO:0000313" key="2">
    <source>
        <dbReference type="Proteomes" id="UP000594638"/>
    </source>
</evidence>
<dbReference type="Gene3D" id="3.40.50.300">
    <property type="entry name" value="P-loop containing nucleotide triphosphate hydrolases"/>
    <property type="match status" value="1"/>
</dbReference>
<proteinExistence type="predicted"/>
<gene>
    <name evidence="1" type="ORF">OLEA9_A095405</name>
</gene>
<evidence type="ECO:0000313" key="1">
    <source>
        <dbReference type="EMBL" id="CAA2957391.1"/>
    </source>
</evidence>
<dbReference type="Pfam" id="PF00071">
    <property type="entry name" value="Ras"/>
    <property type="match status" value="1"/>
</dbReference>
<dbReference type="EMBL" id="CACTIH010000221">
    <property type="protein sequence ID" value="CAA2957391.1"/>
    <property type="molecule type" value="Genomic_DNA"/>
</dbReference>
<dbReference type="AlphaFoldDB" id="A0A8S0PSN8"/>
<dbReference type="SMART" id="SM00175">
    <property type="entry name" value="RAB"/>
    <property type="match status" value="1"/>
</dbReference>
<dbReference type="InterPro" id="IPR050209">
    <property type="entry name" value="Rab_GTPases_membrane_traffic"/>
</dbReference>
<organism evidence="1 2">
    <name type="scientific">Olea europaea subsp. europaea</name>
    <dbReference type="NCBI Taxonomy" id="158383"/>
    <lineage>
        <taxon>Eukaryota</taxon>
        <taxon>Viridiplantae</taxon>
        <taxon>Streptophyta</taxon>
        <taxon>Embryophyta</taxon>
        <taxon>Tracheophyta</taxon>
        <taxon>Spermatophyta</taxon>
        <taxon>Magnoliopsida</taxon>
        <taxon>eudicotyledons</taxon>
        <taxon>Gunneridae</taxon>
        <taxon>Pentapetalae</taxon>
        <taxon>asterids</taxon>
        <taxon>lamiids</taxon>
        <taxon>Lamiales</taxon>
        <taxon>Oleaceae</taxon>
        <taxon>Oleeae</taxon>
        <taxon>Olea</taxon>
    </lineage>
</organism>
<accession>A0A8S0PSN8</accession>
<dbReference type="PROSITE" id="PS51421">
    <property type="entry name" value="RAS"/>
    <property type="match status" value="1"/>
</dbReference>
<dbReference type="InterPro" id="IPR001806">
    <property type="entry name" value="Small_GTPase"/>
</dbReference>
<dbReference type="GO" id="GO:0005525">
    <property type="term" value="F:GTP binding"/>
    <property type="evidence" value="ECO:0007669"/>
    <property type="project" value="InterPro"/>
</dbReference>
<dbReference type="Gramene" id="OE9A095405T1">
    <property type="protein sequence ID" value="OE9A095405C1"/>
    <property type="gene ID" value="OE9A095405"/>
</dbReference>
<dbReference type="PANTHER" id="PTHR47979">
    <property type="entry name" value="DRAB11-RELATED"/>
    <property type="match status" value="1"/>
</dbReference>
<dbReference type="SUPFAM" id="SSF52540">
    <property type="entry name" value="P-loop containing nucleoside triphosphate hydrolases"/>
    <property type="match status" value="1"/>
</dbReference>
<dbReference type="PRINTS" id="PR00449">
    <property type="entry name" value="RASTRNSFRMNG"/>
</dbReference>
<reference evidence="1 2" key="1">
    <citation type="submission" date="2019-12" db="EMBL/GenBank/DDBJ databases">
        <authorList>
            <person name="Alioto T."/>
            <person name="Alioto T."/>
            <person name="Gomez Garrido J."/>
        </authorList>
    </citation>
    <scope>NUCLEOTIDE SEQUENCE [LARGE SCALE GENOMIC DNA]</scope>
</reference>
<comment type="caution">
    <text evidence="1">The sequence shown here is derived from an EMBL/GenBank/DDBJ whole genome shotgun (WGS) entry which is preliminary data.</text>
</comment>
<dbReference type="InterPro" id="IPR027417">
    <property type="entry name" value="P-loop_NTPase"/>
</dbReference>
<dbReference type="PROSITE" id="PS51419">
    <property type="entry name" value="RAB"/>
    <property type="match status" value="1"/>
</dbReference>
<dbReference type="OrthoDB" id="9989112at2759"/>
<sequence>MAIRRKEFGGSDTMIILVGDKSDLSNSRKVNVEDGQSSAQLEEIVFIEISAKENLNVEEAFHQMAGRIHEINSKKRLKR</sequence>